<name>A0A7W3WS09_9ACTN</name>
<feature type="region of interest" description="Disordered" evidence="1">
    <location>
        <begin position="1"/>
        <end position="21"/>
    </location>
</feature>
<accession>A0A7W3WS09</accession>
<dbReference type="EMBL" id="JABJWZ010000732">
    <property type="protein sequence ID" value="MBB1257210.1"/>
    <property type="molecule type" value="Genomic_DNA"/>
</dbReference>
<comment type="caution">
    <text evidence="2">The sequence shown here is derived from an EMBL/GenBank/DDBJ whole genome shotgun (WGS) entry which is preliminary data.</text>
</comment>
<evidence type="ECO:0000313" key="2">
    <source>
        <dbReference type="EMBL" id="MBB1257210.1"/>
    </source>
</evidence>
<dbReference type="Proteomes" id="UP000525686">
    <property type="component" value="Unassembled WGS sequence"/>
</dbReference>
<protein>
    <submittedName>
        <fullName evidence="2">Uncharacterized protein</fullName>
    </submittedName>
</protein>
<evidence type="ECO:0000313" key="3">
    <source>
        <dbReference type="Proteomes" id="UP000525686"/>
    </source>
</evidence>
<sequence length="116" mass="13364">MPETAIRPPKPINRRTASPEQIQAARKLRRRWLADIANWAIDSLTQPDPWRSFLWTAAMHPNRPRATNLALIAVQAPGEVARTYRQWQTEGRQVRRDEPGLLIYTSVIKEQEDSAP</sequence>
<organism evidence="2 3">
    <name type="scientific">Streptomyces alkaliterrae</name>
    <dbReference type="NCBI Taxonomy" id="2213162"/>
    <lineage>
        <taxon>Bacteria</taxon>
        <taxon>Bacillati</taxon>
        <taxon>Actinomycetota</taxon>
        <taxon>Actinomycetes</taxon>
        <taxon>Kitasatosporales</taxon>
        <taxon>Streptomycetaceae</taxon>
        <taxon>Streptomyces</taxon>
    </lineage>
</organism>
<proteinExistence type="predicted"/>
<feature type="non-terminal residue" evidence="2">
    <location>
        <position position="116"/>
    </location>
</feature>
<gene>
    <name evidence="2" type="ORF">H3146_28350</name>
</gene>
<dbReference type="AlphaFoldDB" id="A0A7W3WS09"/>
<reference evidence="3" key="1">
    <citation type="submission" date="2020-05" db="EMBL/GenBank/DDBJ databases">
        <title>Classification of alakaliphilic streptomycetes isolated from an alkaline soil next to Lonar Crater, India and a proposal for the recognition of Streptomyces alkaliterrae sp. nov.</title>
        <authorList>
            <person name="Golinska P."/>
        </authorList>
    </citation>
    <scope>NUCLEOTIDE SEQUENCE [LARGE SCALE GENOMIC DNA]</scope>
    <source>
        <strain evidence="3">OF3</strain>
    </source>
</reference>
<dbReference type="RefSeq" id="WP_228453074.1">
    <property type="nucleotide sequence ID" value="NZ_JABJWZ010000732.1"/>
</dbReference>
<evidence type="ECO:0000256" key="1">
    <source>
        <dbReference type="SAM" id="MobiDB-lite"/>
    </source>
</evidence>